<evidence type="ECO:0000313" key="4">
    <source>
        <dbReference type="Proteomes" id="UP000288215"/>
    </source>
</evidence>
<proteinExistence type="predicted"/>
<dbReference type="Pfam" id="PF13439">
    <property type="entry name" value="Glyco_transf_4"/>
    <property type="match status" value="1"/>
</dbReference>
<evidence type="ECO:0000259" key="1">
    <source>
        <dbReference type="Pfam" id="PF00534"/>
    </source>
</evidence>
<dbReference type="SUPFAM" id="SSF53756">
    <property type="entry name" value="UDP-Glycosyltransferase/glycogen phosphorylase"/>
    <property type="match status" value="1"/>
</dbReference>
<evidence type="ECO:0000259" key="2">
    <source>
        <dbReference type="Pfam" id="PF13439"/>
    </source>
</evidence>
<feature type="domain" description="Glycosyl transferase family 1" evidence="1">
    <location>
        <begin position="197"/>
        <end position="350"/>
    </location>
</feature>
<dbReference type="Pfam" id="PF00534">
    <property type="entry name" value="Glycos_transf_1"/>
    <property type="match status" value="1"/>
</dbReference>
<dbReference type="Gene3D" id="3.40.50.2000">
    <property type="entry name" value="Glycogen Phosphorylase B"/>
    <property type="match status" value="2"/>
</dbReference>
<accession>A0A444L5L6</accession>
<dbReference type="PANTHER" id="PTHR45947">
    <property type="entry name" value="SULFOQUINOVOSYL TRANSFERASE SQD2"/>
    <property type="match status" value="1"/>
</dbReference>
<reference evidence="3 4" key="1">
    <citation type="submission" date="2018-12" db="EMBL/GenBank/DDBJ databases">
        <title>The complete genome of the methanogenic archaea of the candidate phylum Verstraetearchaeota, obtained from the metagenome of underground thermal water.</title>
        <authorList>
            <person name="Kadnikov V.V."/>
            <person name="Mardanov A.V."/>
            <person name="Beletsky A.V."/>
            <person name="Karnachuk O.V."/>
            <person name="Ravin N.V."/>
        </authorList>
    </citation>
    <scope>NUCLEOTIDE SEQUENCE [LARGE SCALE GENOMIC DNA]</scope>
    <source>
        <strain evidence="3">Ch88</strain>
    </source>
</reference>
<gene>
    <name evidence="3" type="ORF">Metus_0847</name>
</gene>
<dbReference type="CDD" id="cd03801">
    <property type="entry name" value="GT4_PimA-like"/>
    <property type="match status" value="1"/>
</dbReference>
<feature type="domain" description="Glycosyltransferase subfamily 4-like N-terminal" evidence="2">
    <location>
        <begin position="15"/>
        <end position="185"/>
    </location>
</feature>
<dbReference type="GO" id="GO:0016757">
    <property type="term" value="F:glycosyltransferase activity"/>
    <property type="evidence" value="ECO:0007669"/>
    <property type="project" value="InterPro"/>
</dbReference>
<dbReference type="AlphaFoldDB" id="A0A444L5L6"/>
<comment type="caution">
    <text evidence="3">The sequence shown here is derived from an EMBL/GenBank/DDBJ whole genome shotgun (WGS) entry which is preliminary data.</text>
</comment>
<dbReference type="PANTHER" id="PTHR45947:SF3">
    <property type="entry name" value="SULFOQUINOVOSYL TRANSFERASE SQD2"/>
    <property type="match status" value="1"/>
</dbReference>
<dbReference type="InterPro" id="IPR028098">
    <property type="entry name" value="Glyco_trans_4-like_N"/>
</dbReference>
<keyword evidence="3" id="KW-0808">Transferase</keyword>
<dbReference type="InterPro" id="IPR050194">
    <property type="entry name" value="Glycosyltransferase_grp1"/>
</dbReference>
<evidence type="ECO:0000313" key="3">
    <source>
        <dbReference type="EMBL" id="RWX72873.1"/>
    </source>
</evidence>
<dbReference type="Proteomes" id="UP000288215">
    <property type="component" value="Unassembled WGS sequence"/>
</dbReference>
<protein>
    <submittedName>
        <fullName evidence="3">Glycosyl transferase group 1</fullName>
    </submittedName>
</protein>
<name>A0A444L5L6_METS7</name>
<dbReference type="InterPro" id="IPR001296">
    <property type="entry name" value="Glyco_trans_1"/>
</dbReference>
<sequence>MRILTITWEYPPHIVGGLGRHVHNLSIHLASKGADVTVLSFTDGTSERHERADGVEIVRVNPYVMRYPDFVSWIEGLNMLMVERAADLGSFDLIHVHDWLTAYSGIALKHMWRRPLVATIHATELGRRKVLSNDSERHIHEMEWWLAYEAWKVICCSKYMMNEVHSSLGCPIDKISVIHNGYDPKLARANSAGMSKRKARTVLFVGRLVYEKGPHLLVEAASLLKDCRVIIVGDGAMRPYLEGLARKLGVSDRVTFTGHVDDETLLSIYEEASVLVIPSLYEPFGIVVLEAMSLGIPVIVSNTGGLDEIITDGRDGLKFQSGSPEELAKAIARILDDEGLRARLVENAKSRAKEFSWKTTADQTLKLYKKVLEEYNANDWKPKASARW</sequence>
<organism evidence="3 4">
    <name type="scientific">Methanosuratincola subterraneus</name>
    <dbReference type="NCBI Taxonomy" id="2593994"/>
    <lineage>
        <taxon>Archaea</taxon>
        <taxon>Thermoproteota</taxon>
        <taxon>Methanosuratincolia</taxon>
        <taxon>Candidatus Methanomethylicales</taxon>
        <taxon>Candidatus Methanomethylicaceae</taxon>
        <taxon>Candidatus Methanosuratincola (ex Vanwonterghem et al. 2016)</taxon>
    </lineage>
</organism>
<dbReference type="EMBL" id="RXGA01000003">
    <property type="protein sequence ID" value="RWX72873.1"/>
    <property type="molecule type" value="Genomic_DNA"/>
</dbReference>